<dbReference type="NCBIfam" id="NF008218">
    <property type="entry name" value="PRK10985.1"/>
    <property type="match status" value="1"/>
</dbReference>
<dbReference type="RefSeq" id="WP_284189529.1">
    <property type="nucleotide sequence ID" value="NZ_BSPX01000088.1"/>
</dbReference>
<gene>
    <name evidence="3" type="ORF">GCM10007933_38420</name>
</gene>
<dbReference type="InterPro" id="IPR050960">
    <property type="entry name" value="AB_hydrolase_4_sf"/>
</dbReference>
<sequence length="323" mass="35653">MSPSPTDSTYRAPRWLPGGHAQTIWPLLRKGPMPAFQRERWTTPDGDFIDLDWLPRRPGAPLVVLFHGLEGSSRSPYARSLMRHLADLGWNGVVPHFRGCSGEPNLKPRAYHSGDADEIGWILERIAAAHPDGPRFAAGVSLGGNALLLWLGTRGDDARKLIDGAAAICPPLDLAAAGHNLGRGFNRVYTRHFLATLKESALAKLARHPGLFDADAVRAAANLYQFDNLVTAPLHGYRDTDDYWLRASSKPHLQDIRLPTLVINPKNDPFLPARHLPGPADVSAHVRLEQPAEGGHVGFVSGSWPGRLDWLPRRLVRFFTEFI</sequence>
<evidence type="ECO:0000256" key="1">
    <source>
        <dbReference type="ARBA" id="ARBA00010884"/>
    </source>
</evidence>
<dbReference type="EMBL" id="BSPX01000088">
    <property type="protein sequence ID" value="GLT24363.1"/>
    <property type="molecule type" value="Genomic_DNA"/>
</dbReference>
<comment type="caution">
    <text evidence="3">The sequence shown here is derived from an EMBL/GenBank/DDBJ whole genome shotgun (WGS) entry which is preliminary data.</text>
</comment>
<keyword evidence="3" id="KW-0378">Hydrolase</keyword>
<comment type="similarity">
    <text evidence="1">Belongs to the AB hydrolase superfamily. AB hydrolase 4 family.</text>
</comment>
<dbReference type="InterPro" id="IPR029058">
    <property type="entry name" value="AB_hydrolase_fold"/>
</dbReference>
<dbReference type="GO" id="GO:0016787">
    <property type="term" value="F:hydrolase activity"/>
    <property type="evidence" value="ECO:0007669"/>
    <property type="project" value="UniProtKB-KW"/>
</dbReference>
<protein>
    <submittedName>
        <fullName evidence="3">Alpha/beta hydrolase</fullName>
    </submittedName>
</protein>
<reference evidence="4" key="1">
    <citation type="journal article" date="2019" name="Int. J. Syst. Evol. Microbiol.">
        <title>The Global Catalogue of Microorganisms (GCM) 10K type strain sequencing project: providing services to taxonomists for standard genome sequencing and annotation.</title>
        <authorList>
            <consortium name="The Broad Institute Genomics Platform"/>
            <consortium name="The Broad Institute Genome Sequencing Center for Infectious Disease"/>
            <person name="Wu L."/>
            <person name="Ma J."/>
        </authorList>
    </citation>
    <scope>NUCLEOTIDE SEQUENCE [LARGE SCALE GENOMIC DNA]</scope>
    <source>
        <strain evidence="4">NBRC 102407</strain>
    </source>
</reference>
<evidence type="ECO:0000313" key="4">
    <source>
        <dbReference type="Proteomes" id="UP001157167"/>
    </source>
</evidence>
<dbReference type="PIRSF" id="PIRSF005211">
    <property type="entry name" value="Ab_hydro_YheT"/>
    <property type="match status" value="1"/>
</dbReference>
<dbReference type="PANTHER" id="PTHR10794">
    <property type="entry name" value="ABHYDROLASE DOMAIN-CONTAINING PROTEIN"/>
    <property type="match status" value="1"/>
</dbReference>
<feature type="domain" description="AB hydrolase-1" evidence="2">
    <location>
        <begin position="61"/>
        <end position="301"/>
    </location>
</feature>
<dbReference type="PANTHER" id="PTHR10794:SF94">
    <property type="entry name" value="ESTERASE YHET-RELATED"/>
    <property type="match status" value="1"/>
</dbReference>
<organism evidence="3 4">
    <name type="scientific">Zoogloea oryzae</name>
    <dbReference type="NCBI Taxonomy" id="310767"/>
    <lineage>
        <taxon>Bacteria</taxon>
        <taxon>Pseudomonadati</taxon>
        <taxon>Pseudomonadota</taxon>
        <taxon>Betaproteobacteria</taxon>
        <taxon>Rhodocyclales</taxon>
        <taxon>Zoogloeaceae</taxon>
        <taxon>Zoogloea</taxon>
    </lineage>
</organism>
<proteinExistence type="inferred from homology"/>
<keyword evidence="4" id="KW-1185">Reference proteome</keyword>
<dbReference type="Pfam" id="PF00561">
    <property type="entry name" value="Abhydrolase_1"/>
    <property type="match status" value="1"/>
</dbReference>
<evidence type="ECO:0000313" key="3">
    <source>
        <dbReference type="EMBL" id="GLT24363.1"/>
    </source>
</evidence>
<dbReference type="Proteomes" id="UP001157167">
    <property type="component" value="Unassembled WGS sequence"/>
</dbReference>
<dbReference type="InterPro" id="IPR000073">
    <property type="entry name" value="AB_hydrolase_1"/>
</dbReference>
<name>A0ABQ6FFH4_9RHOO</name>
<evidence type="ECO:0000259" key="2">
    <source>
        <dbReference type="Pfam" id="PF00561"/>
    </source>
</evidence>
<dbReference type="InterPro" id="IPR012020">
    <property type="entry name" value="ABHD4"/>
</dbReference>
<dbReference type="SUPFAM" id="SSF53474">
    <property type="entry name" value="alpha/beta-Hydrolases"/>
    <property type="match status" value="1"/>
</dbReference>
<accession>A0ABQ6FFH4</accession>
<dbReference type="Gene3D" id="3.40.50.1820">
    <property type="entry name" value="alpha/beta hydrolase"/>
    <property type="match status" value="1"/>
</dbReference>